<gene>
    <name evidence="2" type="ORF">GCM10025867_05090</name>
</gene>
<keyword evidence="1" id="KW-0812">Transmembrane</keyword>
<dbReference type="Proteomes" id="UP001321486">
    <property type="component" value="Chromosome"/>
</dbReference>
<evidence type="ECO:0000313" key="2">
    <source>
        <dbReference type="EMBL" id="BDZ48268.1"/>
    </source>
</evidence>
<protein>
    <submittedName>
        <fullName evidence="2">Uncharacterized protein</fullName>
    </submittedName>
</protein>
<feature type="transmembrane region" description="Helical" evidence="1">
    <location>
        <begin position="60"/>
        <end position="83"/>
    </location>
</feature>
<keyword evidence="3" id="KW-1185">Reference proteome</keyword>
<dbReference type="RefSeq" id="WP_286345274.1">
    <property type="nucleotide sequence ID" value="NZ_AP027732.1"/>
</dbReference>
<evidence type="ECO:0000313" key="3">
    <source>
        <dbReference type="Proteomes" id="UP001321486"/>
    </source>
</evidence>
<sequence>MKRSQRASDEGPLDQIRATLARIGQRLGRQRRSDRAVDAALSPVFFIADMPYIVQNVIYLVILIGLFTITLPIHIAYYAWLWFSSWHQDRVTLGEKAQTG</sequence>
<evidence type="ECO:0000256" key="1">
    <source>
        <dbReference type="SAM" id="Phobius"/>
    </source>
</evidence>
<keyword evidence="1" id="KW-1133">Transmembrane helix</keyword>
<proteinExistence type="predicted"/>
<dbReference type="EMBL" id="AP027732">
    <property type="protein sequence ID" value="BDZ48268.1"/>
    <property type="molecule type" value="Genomic_DNA"/>
</dbReference>
<reference evidence="3" key="1">
    <citation type="journal article" date="2019" name="Int. J. Syst. Evol. Microbiol.">
        <title>The Global Catalogue of Microorganisms (GCM) 10K type strain sequencing project: providing services to taxonomists for standard genome sequencing and annotation.</title>
        <authorList>
            <consortium name="The Broad Institute Genomics Platform"/>
            <consortium name="The Broad Institute Genome Sequencing Center for Infectious Disease"/>
            <person name="Wu L."/>
            <person name="Ma J."/>
        </authorList>
    </citation>
    <scope>NUCLEOTIDE SEQUENCE [LARGE SCALE GENOMIC DNA]</scope>
    <source>
        <strain evidence="3">NBRC 108728</strain>
    </source>
</reference>
<keyword evidence="1" id="KW-0472">Membrane</keyword>
<name>A0ABN6XTK7_9MICO</name>
<organism evidence="2 3">
    <name type="scientific">Frondihabitans sucicola</name>
    <dbReference type="NCBI Taxonomy" id="1268041"/>
    <lineage>
        <taxon>Bacteria</taxon>
        <taxon>Bacillati</taxon>
        <taxon>Actinomycetota</taxon>
        <taxon>Actinomycetes</taxon>
        <taxon>Micrococcales</taxon>
        <taxon>Microbacteriaceae</taxon>
        <taxon>Frondihabitans</taxon>
    </lineage>
</organism>
<accession>A0ABN6XTK7</accession>